<dbReference type="GO" id="GO:0030973">
    <property type="term" value="F:molybdate ion binding"/>
    <property type="evidence" value="ECO:0007669"/>
    <property type="project" value="TreeGrafter"/>
</dbReference>
<dbReference type="GO" id="GO:0015689">
    <property type="term" value="P:molybdate ion transport"/>
    <property type="evidence" value="ECO:0007669"/>
    <property type="project" value="InterPro"/>
</dbReference>
<dbReference type="Pfam" id="PF13531">
    <property type="entry name" value="SBP_bac_11"/>
    <property type="match status" value="1"/>
</dbReference>
<evidence type="ECO:0000313" key="8">
    <source>
        <dbReference type="Proteomes" id="UP000199377"/>
    </source>
</evidence>
<keyword evidence="3 6" id="KW-0479">Metal-binding</keyword>
<evidence type="ECO:0000256" key="4">
    <source>
        <dbReference type="ARBA" id="ARBA00022729"/>
    </source>
</evidence>
<dbReference type="Proteomes" id="UP000199377">
    <property type="component" value="Unassembled WGS sequence"/>
</dbReference>
<dbReference type="STRING" id="1114924.SAMN05216258_11274"/>
<feature type="binding site" evidence="6">
    <location>
        <position position="200"/>
    </location>
    <ligand>
        <name>molybdate</name>
        <dbReference type="ChEBI" id="CHEBI:36264"/>
    </ligand>
</feature>
<keyword evidence="2 6" id="KW-0500">Molybdenum</keyword>
<feature type="binding site" evidence="6">
    <location>
        <position position="173"/>
    </location>
    <ligand>
        <name>molybdate</name>
        <dbReference type="ChEBI" id="CHEBI:36264"/>
    </ligand>
</feature>
<dbReference type="InterPro" id="IPR050682">
    <property type="entry name" value="ModA/WtpA"/>
</dbReference>
<accession>A0A1I3N0G6</accession>
<protein>
    <submittedName>
        <fullName evidence="7">Molybdate transport system substrate-binding protein</fullName>
    </submittedName>
</protein>
<evidence type="ECO:0000256" key="6">
    <source>
        <dbReference type="PIRSR" id="PIRSR004846-1"/>
    </source>
</evidence>
<proteinExistence type="inferred from homology"/>
<evidence type="ECO:0000256" key="3">
    <source>
        <dbReference type="ARBA" id="ARBA00022723"/>
    </source>
</evidence>
<dbReference type="GO" id="GO:0030288">
    <property type="term" value="C:outer membrane-bounded periplasmic space"/>
    <property type="evidence" value="ECO:0007669"/>
    <property type="project" value="TreeGrafter"/>
</dbReference>
<dbReference type="EMBL" id="FOQH01000012">
    <property type="protein sequence ID" value="SFJ02711.1"/>
    <property type="molecule type" value="Genomic_DNA"/>
</dbReference>
<evidence type="ECO:0000256" key="5">
    <source>
        <dbReference type="ARBA" id="ARBA00062515"/>
    </source>
</evidence>
<feature type="binding site" evidence="6">
    <location>
        <position position="61"/>
    </location>
    <ligand>
        <name>molybdate</name>
        <dbReference type="ChEBI" id="CHEBI:36264"/>
    </ligand>
</feature>
<dbReference type="NCBIfam" id="TIGR01256">
    <property type="entry name" value="modA"/>
    <property type="match status" value="1"/>
</dbReference>
<dbReference type="FunFam" id="3.40.190.10:FF:000035">
    <property type="entry name" value="Molybdate ABC transporter substrate-binding protein"/>
    <property type="match status" value="1"/>
</dbReference>
<evidence type="ECO:0000256" key="2">
    <source>
        <dbReference type="ARBA" id="ARBA00022505"/>
    </source>
</evidence>
<dbReference type="PANTHER" id="PTHR30632">
    <property type="entry name" value="MOLYBDATE-BINDING PERIPLASMIC PROTEIN"/>
    <property type="match status" value="1"/>
</dbReference>
<dbReference type="AlphaFoldDB" id="A0A1I3N0G6"/>
<feature type="binding site" evidence="6">
    <location>
        <position position="88"/>
    </location>
    <ligand>
        <name>molybdate</name>
        <dbReference type="ChEBI" id="CHEBI:36264"/>
    </ligand>
</feature>
<name>A0A1I3N0G6_9RHOB</name>
<evidence type="ECO:0000256" key="1">
    <source>
        <dbReference type="ARBA" id="ARBA00009175"/>
    </source>
</evidence>
<dbReference type="GO" id="GO:1901359">
    <property type="term" value="F:tungstate binding"/>
    <property type="evidence" value="ECO:0007669"/>
    <property type="project" value="UniProtKB-ARBA"/>
</dbReference>
<keyword evidence="8" id="KW-1185">Reference proteome</keyword>
<comment type="subunit">
    <text evidence="5">The complex is composed of two ATP-binding proteins (ModC), two transmembrane proteins (ModB) and a solute-binding protein (ModA).</text>
</comment>
<evidence type="ECO:0000313" key="7">
    <source>
        <dbReference type="EMBL" id="SFJ02711.1"/>
    </source>
</evidence>
<feature type="binding site" evidence="6">
    <location>
        <position position="218"/>
    </location>
    <ligand>
        <name>molybdate</name>
        <dbReference type="ChEBI" id="CHEBI:36264"/>
    </ligand>
</feature>
<gene>
    <name evidence="7" type="ORF">SAMN05216258_11274</name>
</gene>
<dbReference type="PIRSF" id="PIRSF004846">
    <property type="entry name" value="ModA"/>
    <property type="match status" value="1"/>
</dbReference>
<reference evidence="7 8" key="1">
    <citation type="submission" date="2016-10" db="EMBL/GenBank/DDBJ databases">
        <authorList>
            <person name="de Groot N.N."/>
        </authorList>
    </citation>
    <scope>NUCLEOTIDE SEQUENCE [LARGE SCALE GENOMIC DNA]</scope>
    <source>
        <strain evidence="7 8">CGMCC 1.11030</strain>
    </source>
</reference>
<dbReference type="PANTHER" id="PTHR30632:SF17">
    <property type="entry name" value="MOLYBDATE-BINDING PROTEIN MODA"/>
    <property type="match status" value="1"/>
</dbReference>
<dbReference type="InterPro" id="IPR005950">
    <property type="entry name" value="ModA"/>
</dbReference>
<dbReference type="GO" id="GO:0046872">
    <property type="term" value="F:metal ion binding"/>
    <property type="evidence" value="ECO:0007669"/>
    <property type="project" value="UniProtKB-KW"/>
</dbReference>
<keyword evidence="4" id="KW-0732">Signal</keyword>
<organism evidence="7 8">
    <name type="scientific">Albimonas pacifica</name>
    <dbReference type="NCBI Taxonomy" id="1114924"/>
    <lineage>
        <taxon>Bacteria</taxon>
        <taxon>Pseudomonadati</taxon>
        <taxon>Pseudomonadota</taxon>
        <taxon>Alphaproteobacteria</taxon>
        <taxon>Rhodobacterales</taxon>
        <taxon>Paracoccaceae</taxon>
        <taxon>Albimonas</taxon>
    </lineage>
</organism>
<sequence length="290" mass="29154">MRPRAAGSIFPVNHIAPDPDPAMPSLRPPFAALAFGAGLALAAALAPAARAGEVTVFAAASLKNAMDEIAAAFAEETGDEARISLAGSSALARQIQQGAPAEVFVSANSEWMDRLEADGLLAAGARVDLLRNALVLVAHGPDAAPLALAPGLDLAGILGEDRLAMALVEAVPAGIYGKAALESLGLWEAVAPRVAQTDNVRAALALVAAGEAPLGVVYATDAAAEPDVSVVATFPEDSHPPIVYPAALLTGAGETAAGFLAFLQGPRARAAFERQGFAVIPAPRAPGADG</sequence>
<comment type="similarity">
    <text evidence="1">Belongs to the bacterial solute-binding protein ModA family.</text>
</comment>
<dbReference type="Gene3D" id="3.40.190.10">
    <property type="entry name" value="Periplasmic binding protein-like II"/>
    <property type="match status" value="2"/>
</dbReference>
<dbReference type="SUPFAM" id="SSF53850">
    <property type="entry name" value="Periplasmic binding protein-like II"/>
    <property type="match status" value="1"/>
</dbReference>